<dbReference type="EMBL" id="JBHRWI010000013">
    <property type="protein sequence ID" value="MFC3510393.1"/>
    <property type="molecule type" value="Genomic_DNA"/>
</dbReference>
<reference evidence="2" key="1">
    <citation type="journal article" date="2019" name="Int. J. Syst. Evol. Microbiol.">
        <title>The Global Catalogue of Microorganisms (GCM) 10K type strain sequencing project: providing services to taxonomists for standard genome sequencing and annotation.</title>
        <authorList>
            <consortium name="The Broad Institute Genomics Platform"/>
            <consortium name="The Broad Institute Genome Sequencing Center for Infectious Disease"/>
            <person name="Wu L."/>
            <person name="Ma J."/>
        </authorList>
    </citation>
    <scope>NUCLEOTIDE SEQUENCE [LARGE SCALE GENOMIC DNA]</scope>
    <source>
        <strain evidence="2">CGMCC 4.7682</strain>
    </source>
</reference>
<sequence length="81" mass="8641">MPTSRTRSSVRKPLFGPDRIAQFLIGISTMEEVTTINGGAGAVFLQDDKATTTVTVRANNQGVSTLCFVRNPDKLTGVTLA</sequence>
<keyword evidence="2" id="KW-1185">Reference proteome</keyword>
<gene>
    <name evidence="1" type="ORF">ACFORO_09485</name>
</gene>
<protein>
    <submittedName>
        <fullName evidence="1">Uncharacterized protein</fullName>
    </submittedName>
</protein>
<comment type="caution">
    <text evidence="1">The sequence shown here is derived from an EMBL/GenBank/DDBJ whole genome shotgun (WGS) entry which is preliminary data.</text>
</comment>
<name>A0ABV7QAP2_9PSEU</name>
<dbReference type="RefSeq" id="WP_377867772.1">
    <property type="nucleotide sequence ID" value="NZ_JBHMAY010000002.1"/>
</dbReference>
<accession>A0ABV7QAP2</accession>
<dbReference type="Proteomes" id="UP001595764">
    <property type="component" value="Unassembled WGS sequence"/>
</dbReference>
<evidence type="ECO:0000313" key="2">
    <source>
        <dbReference type="Proteomes" id="UP001595764"/>
    </source>
</evidence>
<evidence type="ECO:0000313" key="1">
    <source>
        <dbReference type="EMBL" id="MFC3510393.1"/>
    </source>
</evidence>
<organism evidence="1 2">
    <name type="scientific">Amycolatopsis halotolerans</name>
    <dbReference type="NCBI Taxonomy" id="330083"/>
    <lineage>
        <taxon>Bacteria</taxon>
        <taxon>Bacillati</taxon>
        <taxon>Actinomycetota</taxon>
        <taxon>Actinomycetes</taxon>
        <taxon>Pseudonocardiales</taxon>
        <taxon>Pseudonocardiaceae</taxon>
        <taxon>Amycolatopsis</taxon>
    </lineage>
</organism>
<proteinExistence type="predicted"/>